<dbReference type="RefSeq" id="WP_341417134.1">
    <property type="nucleotide sequence ID" value="NZ_JBBPCC010000012.1"/>
</dbReference>
<organism evidence="3 4">
    <name type="scientific">Paenibacillus filicis</name>
    <dbReference type="NCBI Taxonomy" id="669464"/>
    <lineage>
        <taxon>Bacteria</taxon>
        <taxon>Bacillati</taxon>
        <taxon>Bacillota</taxon>
        <taxon>Bacilli</taxon>
        <taxon>Bacillales</taxon>
        <taxon>Paenibacillaceae</taxon>
        <taxon>Paenibacillus</taxon>
    </lineage>
</organism>
<dbReference type="CDD" id="cd07814">
    <property type="entry name" value="SRPBCC_CalC_Aha1-like"/>
    <property type="match status" value="1"/>
</dbReference>
<gene>
    <name evidence="3" type="ORF">WMW72_19055</name>
</gene>
<evidence type="ECO:0000259" key="2">
    <source>
        <dbReference type="Pfam" id="PF08327"/>
    </source>
</evidence>
<comment type="caution">
    <text evidence="3">The sequence shown here is derived from an EMBL/GenBank/DDBJ whole genome shotgun (WGS) entry which is preliminary data.</text>
</comment>
<sequence length="175" mass="19916">MENQQAAQATNQDELVIIRVLDAPRDLVFQVWSEADHLKHWWGPAGFEWVYAKLDFRPGGAFHYNMRAPQGFEMWGKFVYLEIEAPERIVFVNSFSDAEGNTVRAPFNSAFPLEVRNVITFTEQDGKTTVTLRGGPINATEEEHAFFRSMKDSMNQGFTGTFNQLVAYLDSVRGS</sequence>
<evidence type="ECO:0000313" key="3">
    <source>
        <dbReference type="EMBL" id="MEK8130007.1"/>
    </source>
</evidence>
<dbReference type="Proteomes" id="UP001469365">
    <property type="component" value="Unassembled WGS sequence"/>
</dbReference>
<dbReference type="Gene3D" id="3.30.530.20">
    <property type="match status" value="1"/>
</dbReference>
<dbReference type="EMBL" id="JBBPCC010000012">
    <property type="protein sequence ID" value="MEK8130007.1"/>
    <property type="molecule type" value="Genomic_DNA"/>
</dbReference>
<dbReference type="SUPFAM" id="SSF55961">
    <property type="entry name" value="Bet v1-like"/>
    <property type="match status" value="1"/>
</dbReference>
<name>A0ABU9DMB1_9BACL</name>
<dbReference type="Pfam" id="PF08327">
    <property type="entry name" value="AHSA1"/>
    <property type="match status" value="1"/>
</dbReference>
<evidence type="ECO:0000256" key="1">
    <source>
        <dbReference type="ARBA" id="ARBA00006817"/>
    </source>
</evidence>
<dbReference type="InterPro" id="IPR013538">
    <property type="entry name" value="ASHA1/2-like_C"/>
</dbReference>
<feature type="domain" description="Activator of Hsp90 ATPase homologue 1/2-like C-terminal" evidence="2">
    <location>
        <begin position="22"/>
        <end position="169"/>
    </location>
</feature>
<reference evidence="3 4" key="1">
    <citation type="submission" date="2024-04" db="EMBL/GenBank/DDBJ databases">
        <title>draft genome sequnece of Paenibacillus filicis.</title>
        <authorList>
            <person name="Kim D.-U."/>
        </authorList>
    </citation>
    <scope>NUCLEOTIDE SEQUENCE [LARGE SCALE GENOMIC DNA]</scope>
    <source>
        <strain evidence="3 4">KACC14197</strain>
    </source>
</reference>
<keyword evidence="4" id="KW-1185">Reference proteome</keyword>
<protein>
    <submittedName>
        <fullName evidence="3">SRPBCC domain-containing protein</fullName>
    </submittedName>
</protein>
<proteinExistence type="inferred from homology"/>
<evidence type="ECO:0000313" key="4">
    <source>
        <dbReference type="Proteomes" id="UP001469365"/>
    </source>
</evidence>
<comment type="similarity">
    <text evidence="1">Belongs to the AHA1 family.</text>
</comment>
<accession>A0ABU9DMB1</accession>
<dbReference type="InterPro" id="IPR023393">
    <property type="entry name" value="START-like_dom_sf"/>
</dbReference>